<proteinExistence type="predicted"/>
<name>A0ACD4ZDG6_9ACTN</name>
<reference evidence="1" key="1">
    <citation type="submission" date="2022-10" db="EMBL/GenBank/DDBJ databases">
        <title>The complete genomes of actinobacterial strains from the NBC collection.</title>
        <authorList>
            <person name="Joergensen T.S."/>
            <person name="Alvarez Arevalo M."/>
            <person name="Sterndorff E.B."/>
            <person name="Faurdal D."/>
            <person name="Vuksanovic O."/>
            <person name="Mourched A.-S."/>
            <person name="Charusanti P."/>
            <person name="Shaw S."/>
            <person name="Blin K."/>
            <person name="Weber T."/>
        </authorList>
    </citation>
    <scope>NUCLEOTIDE SEQUENCE</scope>
    <source>
        <strain evidence="1">NBC 01771</strain>
    </source>
</reference>
<dbReference type="Proteomes" id="UP001348369">
    <property type="component" value="Chromosome"/>
</dbReference>
<gene>
    <name evidence="1" type="ORF">OG835_01410</name>
</gene>
<dbReference type="EMBL" id="CP109109">
    <property type="protein sequence ID" value="WSB95812.1"/>
    <property type="molecule type" value="Genomic_DNA"/>
</dbReference>
<accession>A0ACD4ZDG6</accession>
<keyword evidence="2" id="KW-1185">Reference proteome</keyword>
<evidence type="ECO:0000313" key="2">
    <source>
        <dbReference type="Proteomes" id="UP001348369"/>
    </source>
</evidence>
<evidence type="ECO:0000313" key="1">
    <source>
        <dbReference type="EMBL" id="WSB95812.1"/>
    </source>
</evidence>
<sequence>MRVELDIVFRTTHPVWPHLRQSGGAVINTASVPGLRGIGAIGQAAHSAARGE</sequence>
<protein>
    <submittedName>
        <fullName evidence="1">Uncharacterized protein</fullName>
    </submittedName>
</protein>
<organism evidence="1 2">
    <name type="scientific">Streptomyces scopuliridis</name>
    <dbReference type="NCBI Taxonomy" id="452529"/>
    <lineage>
        <taxon>Bacteria</taxon>
        <taxon>Bacillati</taxon>
        <taxon>Actinomycetota</taxon>
        <taxon>Actinomycetes</taxon>
        <taxon>Kitasatosporales</taxon>
        <taxon>Streptomycetaceae</taxon>
        <taxon>Streptomyces</taxon>
    </lineage>
</organism>